<dbReference type="Pfam" id="PF00857">
    <property type="entry name" value="Isochorismatase"/>
    <property type="match status" value="1"/>
</dbReference>
<sequence length="218" mass="23506">MSSENKTGLGALLTPEDSVLALIDHQPFQFANLHSHEPTMVINNVVGLAKAAKVFDVPTILTTVLEERGGLLLQDLQDVFPEQKPINRTLINTWQDERVVDAVKATGRKKLIIAGLWTEICVAMPAIQAAGEGFEVYVVTDASGGVSKEAHDMAVQRMIQAGVVPVTWLAVLGEWQRDWAREETVQGVAGVQAQHGGASGVAFAWEMQLLATPTGEEA</sequence>
<dbReference type="InterPro" id="IPR036380">
    <property type="entry name" value="Isochorismatase-like_sf"/>
</dbReference>
<dbReference type="PANTHER" id="PTHR43559:SF3">
    <property type="entry name" value="HYDROLASE YCAC-RELATED"/>
    <property type="match status" value="1"/>
</dbReference>
<protein>
    <submittedName>
        <fullName evidence="2">Hydrolase</fullName>
    </submittedName>
</protein>
<dbReference type="Proteomes" id="UP001500034">
    <property type="component" value="Unassembled WGS sequence"/>
</dbReference>
<feature type="domain" description="Isochorismatase-like" evidence="1">
    <location>
        <begin position="19"/>
        <end position="168"/>
    </location>
</feature>
<organism evidence="2 3">
    <name type="scientific">Streptomyces marokkonensis</name>
    <dbReference type="NCBI Taxonomy" id="324855"/>
    <lineage>
        <taxon>Bacteria</taxon>
        <taxon>Bacillati</taxon>
        <taxon>Actinomycetota</taxon>
        <taxon>Actinomycetes</taxon>
        <taxon>Kitasatosporales</taxon>
        <taxon>Streptomycetaceae</taxon>
        <taxon>Streptomyces</taxon>
    </lineage>
</organism>
<dbReference type="SUPFAM" id="SSF52499">
    <property type="entry name" value="Isochorismatase-like hydrolases"/>
    <property type="match status" value="1"/>
</dbReference>
<comment type="caution">
    <text evidence="2">The sequence shown here is derived from an EMBL/GenBank/DDBJ whole genome shotgun (WGS) entry which is preliminary data.</text>
</comment>
<evidence type="ECO:0000313" key="2">
    <source>
        <dbReference type="EMBL" id="GAA3952695.1"/>
    </source>
</evidence>
<dbReference type="InterPro" id="IPR053152">
    <property type="entry name" value="Hydrolase_YcaC-like"/>
</dbReference>
<accession>A0ABP7NRS1</accession>
<dbReference type="PANTHER" id="PTHR43559">
    <property type="entry name" value="HYDROLASE YCAC-RELATED"/>
    <property type="match status" value="1"/>
</dbReference>
<evidence type="ECO:0000259" key="1">
    <source>
        <dbReference type="Pfam" id="PF00857"/>
    </source>
</evidence>
<name>A0ABP7NRS1_9ACTN</name>
<reference evidence="3" key="1">
    <citation type="journal article" date="2019" name="Int. J. Syst. Evol. Microbiol.">
        <title>The Global Catalogue of Microorganisms (GCM) 10K type strain sequencing project: providing services to taxonomists for standard genome sequencing and annotation.</title>
        <authorList>
            <consortium name="The Broad Institute Genomics Platform"/>
            <consortium name="The Broad Institute Genome Sequencing Center for Infectious Disease"/>
            <person name="Wu L."/>
            <person name="Ma J."/>
        </authorList>
    </citation>
    <scope>NUCLEOTIDE SEQUENCE [LARGE SCALE GENOMIC DNA]</scope>
    <source>
        <strain evidence="3">JCM 17027</strain>
    </source>
</reference>
<proteinExistence type="predicted"/>
<dbReference type="GO" id="GO:0016787">
    <property type="term" value="F:hydrolase activity"/>
    <property type="evidence" value="ECO:0007669"/>
    <property type="project" value="UniProtKB-KW"/>
</dbReference>
<dbReference type="Gene3D" id="3.40.50.850">
    <property type="entry name" value="Isochorismatase-like"/>
    <property type="match status" value="1"/>
</dbReference>
<keyword evidence="2" id="KW-0378">Hydrolase</keyword>
<gene>
    <name evidence="2" type="ORF">GCM10022384_02780</name>
</gene>
<dbReference type="EMBL" id="BAABCQ010000003">
    <property type="protein sequence ID" value="GAA3952695.1"/>
    <property type="molecule type" value="Genomic_DNA"/>
</dbReference>
<keyword evidence="3" id="KW-1185">Reference proteome</keyword>
<dbReference type="RefSeq" id="WP_345588349.1">
    <property type="nucleotide sequence ID" value="NZ_BAABCQ010000003.1"/>
</dbReference>
<evidence type="ECO:0000313" key="3">
    <source>
        <dbReference type="Proteomes" id="UP001500034"/>
    </source>
</evidence>
<dbReference type="CDD" id="cd01012">
    <property type="entry name" value="YcaC_related"/>
    <property type="match status" value="1"/>
</dbReference>
<dbReference type="InterPro" id="IPR000868">
    <property type="entry name" value="Isochorismatase-like_dom"/>
</dbReference>